<evidence type="ECO:0000313" key="2">
    <source>
        <dbReference type="EMBL" id="GAB1254999.1"/>
    </source>
</evidence>
<feature type="compositionally biased region" description="Polar residues" evidence="1">
    <location>
        <begin position="141"/>
        <end position="154"/>
    </location>
</feature>
<comment type="caution">
    <text evidence="2">The sequence shown here is derived from an EMBL/GenBank/DDBJ whole genome shotgun (WGS) entry which is preliminary data.</text>
</comment>
<evidence type="ECO:0000256" key="1">
    <source>
        <dbReference type="SAM" id="MobiDB-lite"/>
    </source>
</evidence>
<organism evidence="2 3">
    <name type="scientific">Desulfovibrio falkowii</name>
    <dbReference type="NCBI Taxonomy" id="3136602"/>
    <lineage>
        <taxon>Bacteria</taxon>
        <taxon>Pseudomonadati</taxon>
        <taxon>Thermodesulfobacteriota</taxon>
        <taxon>Desulfovibrionia</taxon>
        <taxon>Desulfovibrionales</taxon>
        <taxon>Desulfovibrionaceae</taxon>
        <taxon>Desulfovibrio</taxon>
    </lineage>
</organism>
<proteinExistence type="predicted"/>
<sequence length="161" mass="17906">MPQYTPVPQARTESGYGTVYTNTGPVPFTYTQTYQPDPYAQAGAQLQNAGASWGRIAAIQNRYENCLNSLGWHEVDKDKETRKAKKDLYVCLVIESHNAAKSTDDFEVVRDIAENICEKKTGRKESKMSAYFARQALSAKTQNDISPATESASSLLKKETN</sequence>
<name>A0ABQ0EBI8_9BACT</name>
<dbReference type="EMBL" id="BAAFSG010000001">
    <property type="protein sequence ID" value="GAB1254999.1"/>
    <property type="molecule type" value="Genomic_DNA"/>
</dbReference>
<dbReference type="Proteomes" id="UP001628192">
    <property type="component" value="Unassembled WGS sequence"/>
</dbReference>
<accession>A0ABQ0EBI8</accession>
<gene>
    <name evidence="2" type="ORF">Defa_24860</name>
</gene>
<feature type="region of interest" description="Disordered" evidence="1">
    <location>
        <begin position="141"/>
        <end position="161"/>
    </location>
</feature>
<evidence type="ECO:0000313" key="3">
    <source>
        <dbReference type="Proteomes" id="UP001628192"/>
    </source>
</evidence>
<protein>
    <submittedName>
        <fullName evidence="2">Uncharacterized protein</fullName>
    </submittedName>
</protein>
<reference evidence="2 3" key="1">
    <citation type="journal article" date="2025" name="Int. J. Syst. Evol. Microbiol.">
        <title>Desulfovibrio falkowii sp. nov., Porphyromonas miyakawae sp. nov., Mediterraneibacter flintii sp. nov. and Owariibacterium komagatae gen. nov., sp. nov., isolated from human faeces.</title>
        <authorList>
            <person name="Hamaguchi T."/>
            <person name="Ohara M."/>
            <person name="Hisatomi A."/>
            <person name="Sekiguchi K."/>
            <person name="Takeda J.I."/>
            <person name="Ueyama J."/>
            <person name="Ito M."/>
            <person name="Nishiwaki H."/>
            <person name="Ogi T."/>
            <person name="Hirayama M."/>
            <person name="Ohkuma M."/>
            <person name="Sakamoto M."/>
            <person name="Ohno K."/>
        </authorList>
    </citation>
    <scope>NUCLEOTIDE SEQUENCE [LARGE SCALE GENOMIC DNA]</scope>
    <source>
        <strain evidence="2 3">13CB8C</strain>
    </source>
</reference>
<keyword evidence="3" id="KW-1185">Reference proteome</keyword>